<dbReference type="InterPro" id="IPR000281">
    <property type="entry name" value="HTH_RpiR"/>
</dbReference>
<dbReference type="Gene3D" id="3.40.50.10490">
    <property type="entry name" value="Glucose-6-phosphate isomerase like protein, domain 1"/>
    <property type="match status" value="1"/>
</dbReference>
<dbReference type="GO" id="GO:0003700">
    <property type="term" value="F:DNA-binding transcription factor activity"/>
    <property type="evidence" value="ECO:0007669"/>
    <property type="project" value="InterPro"/>
</dbReference>
<dbReference type="GO" id="GO:0097367">
    <property type="term" value="F:carbohydrate derivative binding"/>
    <property type="evidence" value="ECO:0007669"/>
    <property type="project" value="InterPro"/>
</dbReference>
<dbReference type="PANTHER" id="PTHR30514:SF18">
    <property type="entry name" value="RPIR-FAMILY TRANSCRIPTIONAL REGULATOR"/>
    <property type="match status" value="1"/>
</dbReference>
<name>E3CWV4_9BACT</name>
<reference evidence="6 7" key="1">
    <citation type="journal article" date="2010" name="Stand. Genomic Sci.">
        <title>Non-contiguous finished genome sequence of Aminomonas paucivorans type strain (GLU-3).</title>
        <authorList>
            <person name="Pitluck S."/>
            <person name="Yasawong M."/>
            <person name="Held B."/>
            <person name="Lapidus A."/>
            <person name="Nolan M."/>
            <person name="Copeland A."/>
            <person name="Lucas S."/>
            <person name="Del Rio T.G."/>
            <person name="Tice H."/>
            <person name="Cheng J.F."/>
            <person name="Chertkov O."/>
            <person name="Goodwin L."/>
            <person name="Tapia R."/>
            <person name="Han C."/>
            <person name="Liolios K."/>
            <person name="Ivanova N."/>
            <person name="Mavromatis K."/>
            <person name="Ovchinnikova G."/>
            <person name="Pati A."/>
            <person name="Chen A."/>
            <person name="Palaniappan K."/>
            <person name="Land M."/>
            <person name="Hauser L."/>
            <person name="Chang Y.J."/>
            <person name="Jeffries C.D."/>
            <person name="Pukall R."/>
            <person name="Spring S."/>
            <person name="Rohde M."/>
            <person name="Sikorski J."/>
            <person name="Goker M."/>
            <person name="Woyke T."/>
            <person name="Bristow J."/>
            <person name="Eisen J.A."/>
            <person name="Markowitz V."/>
            <person name="Hugenholtz P."/>
            <person name="Kyrpides N.C."/>
            <person name="Klenk H.P."/>
        </authorList>
    </citation>
    <scope>NUCLEOTIDE SEQUENCE [LARGE SCALE GENOMIC DNA]</scope>
    <source>
        <strain evidence="6 7">DSM 12260</strain>
    </source>
</reference>
<dbReference type="CDD" id="cd05013">
    <property type="entry name" value="SIS_RpiR"/>
    <property type="match status" value="1"/>
</dbReference>
<dbReference type="InterPro" id="IPR047640">
    <property type="entry name" value="RpiR-like"/>
</dbReference>
<keyword evidence="3" id="KW-0804">Transcription</keyword>
<dbReference type="Pfam" id="PF01380">
    <property type="entry name" value="SIS"/>
    <property type="match status" value="1"/>
</dbReference>
<dbReference type="SUPFAM" id="SSF46689">
    <property type="entry name" value="Homeodomain-like"/>
    <property type="match status" value="1"/>
</dbReference>
<dbReference type="InterPro" id="IPR036388">
    <property type="entry name" value="WH-like_DNA-bd_sf"/>
</dbReference>
<feature type="domain" description="SIS" evidence="5">
    <location>
        <begin position="124"/>
        <end position="261"/>
    </location>
</feature>
<keyword evidence="2" id="KW-0238">DNA-binding</keyword>
<evidence type="ECO:0000256" key="3">
    <source>
        <dbReference type="ARBA" id="ARBA00023163"/>
    </source>
</evidence>
<dbReference type="PaxDb" id="584708-Apau_0977"/>
<dbReference type="InterPro" id="IPR046348">
    <property type="entry name" value="SIS_dom_sf"/>
</dbReference>
<dbReference type="GO" id="GO:1901135">
    <property type="term" value="P:carbohydrate derivative metabolic process"/>
    <property type="evidence" value="ECO:0007669"/>
    <property type="project" value="InterPro"/>
</dbReference>
<dbReference type="InterPro" id="IPR035472">
    <property type="entry name" value="RpiR-like_SIS"/>
</dbReference>
<dbReference type="GO" id="GO:0003677">
    <property type="term" value="F:DNA binding"/>
    <property type="evidence" value="ECO:0007669"/>
    <property type="project" value="UniProtKB-KW"/>
</dbReference>
<dbReference type="eggNOG" id="COG1737">
    <property type="taxonomic scope" value="Bacteria"/>
</dbReference>
<dbReference type="PROSITE" id="PS51071">
    <property type="entry name" value="HTH_RPIR"/>
    <property type="match status" value="1"/>
</dbReference>
<proteinExistence type="predicted"/>
<dbReference type="AlphaFoldDB" id="E3CWV4"/>
<dbReference type="EMBL" id="CM001022">
    <property type="protein sequence ID" value="EFQ23404.1"/>
    <property type="molecule type" value="Genomic_DNA"/>
</dbReference>
<evidence type="ECO:0000313" key="6">
    <source>
        <dbReference type="EMBL" id="EFQ23404.1"/>
    </source>
</evidence>
<keyword evidence="7" id="KW-1185">Reference proteome</keyword>
<dbReference type="Pfam" id="PF01418">
    <property type="entry name" value="HTH_6"/>
    <property type="match status" value="1"/>
</dbReference>
<dbReference type="Gene3D" id="1.10.10.10">
    <property type="entry name" value="Winged helix-like DNA-binding domain superfamily/Winged helix DNA-binding domain"/>
    <property type="match status" value="1"/>
</dbReference>
<dbReference type="RefSeq" id="WP_006300585.1">
    <property type="nucleotide sequence ID" value="NZ_CM001022.1"/>
</dbReference>
<evidence type="ECO:0000313" key="7">
    <source>
        <dbReference type="Proteomes" id="UP000005096"/>
    </source>
</evidence>
<evidence type="ECO:0000256" key="1">
    <source>
        <dbReference type="ARBA" id="ARBA00023015"/>
    </source>
</evidence>
<dbReference type="OrthoDB" id="3684496at2"/>
<accession>E3CWV4</accession>
<feature type="domain" description="HTH rpiR-type" evidence="4">
    <location>
        <begin position="4"/>
        <end position="80"/>
    </location>
</feature>
<dbReference type="InterPro" id="IPR001347">
    <property type="entry name" value="SIS_dom"/>
</dbReference>
<evidence type="ECO:0000259" key="5">
    <source>
        <dbReference type="PROSITE" id="PS51464"/>
    </source>
</evidence>
<dbReference type="InterPro" id="IPR009057">
    <property type="entry name" value="Homeodomain-like_sf"/>
</dbReference>
<keyword evidence="1" id="KW-0805">Transcription regulation</keyword>
<dbReference type="PANTHER" id="PTHR30514">
    <property type="entry name" value="GLUCOKINASE"/>
    <property type="match status" value="1"/>
</dbReference>
<evidence type="ECO:0000259" key="4">
    <source>
        <dbReference type="PROSITE" id="PS51071"/>
    </source>
</evidence>
<sequence>MDSAQLQALMMGKIGDMPNKARRVAEYLLANMREAAFRSIGEVADELRVSKAQLVRVARMLGFSGYSELKDCLQKAILEQVNPAAMLAKAVNSQEDLPETIHRMEHANLDDTWTQLSPQNLTAFCDLVENARNLYCLGWGISSLVAESFQARLRVMGLNAFLLKRGTLTLQEQVRSAGEQDVLLVCELPSYVVEVTESVEAAHRQGTRVISITDSPAAPVCRFADLSLFVSAASPTFGSSIIGPLFLMHVLTSVLAVQLGDRSKTALEEQARFLHDERIFHPVFGLRY</sequence>
<dbReference type="SUPFAM" id="SSF53697">
    <property type="entry name" value="SIS domain"/>
    <property type="match status" value="1"/>
</dbReference>
<protein>
    <submittedName>
        <fullName evidence="6">Transcriptional regulator, RpiR family</fullName>
    </submittedName>
</protein>
<gene>
    <name evidence="6" type="ORF">Apau_0977</name>
</gene>
<evidence type="ECO:0000256" key="2">
    <source>
        <dbReference type="ARBA" id="ARBA00023125"/>
    </source>
</evidence>
<dbReference type="STRING" id="584708.Apau_0977"/>
<dbReference type="HOGENOM" id="CLU_055769_1_1_0"/>
<dbReference type="PROSITE" id="PS51464">
    <property type="entry name" value="SIS"/>
    <property type="match status" value="1"/>
</dbReference>
<organism evidence="6 7">
    <name type="scientific">Aminomonas paucivorans DSM 12260</name>
    <dbReference type="NCBI Taxonomy" id="584708"/>
    <lineage>
        <taxon>Bacteria</taxon>
        <taxon>Thermotogati</taxon>
        <taxon>Synergistota</taxon>
        <taxon>Synergistia</taxon>
        <taxon>Synergistales</taxon>
        <taxon>Synergistaceae</taxon>
        <taxon>Aminomonas</taxon>
    </lineage>
</organism>
<dbReference type="Proteomes" id="UP000005096">
    <property type="component" value="Chromosome"/>
</dbReference>